<feature type="domain" description="Alpha/beta-hydrolase N-terminal" evidence="3">
    <location>
        <begin position="29"/>
        <end position="140"/>
    </location>
</feature>
<evidence type="ECO:0000313" key="4">
    <source>
        <dbReference type="EMBL" id="PRX22176.1"/>
    </source>
</evidence>
<dbReference type="AlphaFoldDB" id="A0A2T0KFM1"/>
<organism evidence="4 5">
    <name type="scientific">Actinoplanes italicus</name>
    <dbReference type="NCBI Taxonomy" id="113567"/>
    <lineage>
        <taxon>Bacteria</taxon>
        <taxon>Bacillati</taxon>
        <taxon>Actinomycetota</taxon>
        <taxon>Actinomycetes</taxon>
        <taxon>Micromonosporales</taxon>
        <taxon>Micromonosporaceae</taxon>
        <taxon>Actinoplanes</taxon>
    </lineage>
</organism>
<comment type="caution">
    <text evidence="4">The sequence shown here is derived from an EMBL/GenBank/DDBJ whole genome shotgun (WGS) entry which is preliminary data.</text>
</comment>
<gene>
    <name evidence="4" type="ORF">CLV67_105353</name>
</gene>
<accession>A0A2T0KFM1</accession>
<protein>
    <submittedName>
        <fullName evidence="4">Putative membrane protein</fullName>
    </submittedName>
</protein>
<dbReference type="Pfam" id="PF15420">
    <property type="entry name" value="Abhydrolase_9_N"/>
    <property type="match status" value="1"/>
</dbReference>
<feature type="transmembrane region" description="Helical" evidence="1">
    <location>
        <begin position="70"/>
        <end position="89"/>
    </location>
</feature>
<keyword evidence="1" id="KW-0472">Membrane</keyword>
<feature type="transmembrane region" description="Helical" evidence="1">
    <location>
        <begin position="109"/>
        <end position="128"/>
    </location>
</feature>
<keyword evidence="1" id="KW-0812">Transmembrane</keyword>
<dbReference type="Proteomes" id="UP000239415">
    <property type="component" value="Unassembled WGS sequence"/>
</dbReference>
<dbReference type="InterPro" id="IPR027787">
    <property type="entry name" value="Alpha/beta-hydrolase_catalytic"/>
</dbReference>
<evidence type="ECO:0000259" key="3">
    <source>
        <dbReference type="Pfam" id="PF15420"/>
    </source>
</evidence>
<keyword evidence="5" id="KW-1185">Reference proteome</keyword>
<dbReference type="OrthoDB" id="4397445at2"/>
<reference evidence="4 5" key="1">
    <citation type="submission" date="2018-03" db="EMBL/GenBank/DDBJ databases">
        <title>Genomic Encyclopedia of Archaeal and Bacterial Type Strains, Phase II (KMG-II): from individual species to whole genera.</title>
        <authorList>
            <person name="Goeker M."/>
        </authorList>
    </citation>
    <scope>NUCLEOTIDE SEQUENCE [LARGE SCALE GENOMIC DNA]</scope>
    <source>
        <strain evidence="4 5">DSM 43146</strain>
    </source>
</reference>
<feature type="transmembrane region" description="Helical" evidence="1">
    <location>
        <begin position="38"/>
        <end position="58"/>
    </location>
</feature>
<evidence type="ECO:0000256" key="1">
    <source>
        <dbReference type="SAM" id="Phobius"/>
    </source>
</evidence>
<dbReference type="InterPro" id="IPR029058">
    <property type="entry name" value="AB_hydrolase_fold"/>
</dbReference>
<feature type="domain" description="Alpha/beta-hydrolase catalytic" evidence="2">
    <location>
        <begin position="383"/>
        <end position="417"/>
    </location>
</feature>
<dbReference type="Gene3D" id="3.40.50.1820">
    <property type="entry name" value="alpha/beta hydrolase"/>
    <property type="match status" value="1"/>
</dbReference>
<proteinExistence type="predicted"/>
<dbReference type="InterPro" id="IPR027788">
    <property type="entry name" value="Alpha/beta-hydrolase_N_dom"/>
</dbReference>
<keyword evidence="1" id="KW-1133">Transmembrane helix</keyword>
<name>A0A2T0KFM1_9ACTN</name>
<dbReference type="RefSeq" id="WP_106318852.1">
    <property type="nucleotide sequence ID" value="NZ_BOMO01000032.1"/>
</dbReference>
<evidence type="ECO:0000259" key="2">
    <source>
        <dbReference type="Pfam" id="PF10081"/>
    </source>
</evidence>
<dbReference type="Pfam" id="PF10081">
    <property type="entry name" value="Abhydrolase_9"/>
    <property type="match status" value="2"/>
</dbReference>
<feature type="domain" description="Alpha/beta-hydrolase catalytic" evidence="2">
    <location>
        <begin position="201"/>
        <end position="359"/>
    </location>
</feature>
<dbReference type="EMBL" id="PVMZ01000005">
    <property type="protein sequence ID" value="PRX22176.1"/>
    <property type="molecule type" value="Genomic_DNA"/>
</dbReference>
<sequence length="427" mass="44663">MRPIRLLRPGPRPDLIASASAAVLLCLSFTPSLLPRGWFLQGLVSGLCAATGYALGSLPRIVVRWRAGRSAWLLFAAVAVPATLLAAVLGRRWQNGIGHQMGVDGPAALTWPGALAVAATVFAVLLAAARAVVPLATLVLLAVLAAPWSLGALSTALDDRVTGVAAPAGTTHSLVPWSSLGRQGRAFVTGGRNTPHTETPIRVYAGLQSAPTTRDRARLAVAELQRTGAFSREVLCIVVPTGSGWVDEPTVAALEDEFDGDTALVAVQYAALPSWLSLAMEPERAEAAAADLLDEVSRVWSVLPATDRPKLLLYGHSLGARAAQAPFGTAANLLDAVDGALISGTPGGSPLRSRVSSGRVIILEHATDPVVHWSPRLFLTGPVGFWQISGDLLKAQDVPAGYGHRYGAEARTAWQLIRAHLIHGGSA</sequence>
<dbReference type="SUPFAM" id="SSF53474">
    <property type="entry name" value="alpha/beta-Hydrolases"/>
    <property type="match status" value="1"/>
</dbReference>
<evidence type="ECO:0000313" key="5">
    <source>
        <dbReference type="Proteomes" id="UP000239415"/>
    </source>
</evidence>
<feature type="transmembrane region" description="Helical" evidence="1">
    <location>
        <begin position="135"/>
        <end position="157"/>
    </location>
</feature>